<evidence type="ECO:0000313" key="2">
    <source>
        <dbReference type="EMBL" id="TDQ59537.1"/>
    </source>
</evidence>
<name>A0A4R6VBF7_9PAST</name>
<keyword evidence="1" id="KW-0175">Coiled coil</keyword>
<dbReference type="EMBL" id="SNYQ01000001">
    <property type="protein sequence ID" value="TDQ59537.1"/>
    <property type="molecule type" value="Genomic_DNA"/>
</dbReference>
<organism evidence="2 3">
    <name type="scientific">Mesocricetibacter intestinalis</name>
    <dbReference type="NCBI Taxonomy" id="1521930"/>
    <lineage>
        <taxon>Bacteria</taxon>
        <taxon>Pseudomonadati</taxon>
        <taxon>Pseudomonadota</taxon>
        <taxon>Gammaproteobacteria</taxon>
        <taxon>Pasteurellales</taxon>
        <taxon>Pasteurellaceae</taxon>
        <taxon>Mesocricetibacter</taxon>
    </lineage>
</organism>
<keyword evidence="3" id="KW-1185">Reference proteome</keyword>
<protein>
    <submittedName>
        <fullName evidence="2">Uncharacterized protein</fullName>
    </submittedName>
</protein>
<comment type="caution">
    <text evidence="2">The sequence shown here is derived from an EMBL/GenBank/DDBJ whole genome shotgun (WGS) entry which is preliminary data.</text>
</comment>
<dbReference type="RefSeq" id="WP_133542547.1">
    <property type="nucleotide sequence ID" value="NZ_SNYQ01000001.1"/>
</dbReference>
<gene>
    <name evidence="2" type="ORF">EDC45_0187</name>
</gene>
<feature type="coiled-coil region" evidence="1">
    <location>
        <begin position="172"/>
        <end position="199"/>
    </location>
</feature>
<dbReference type="Proteomes" id="UP000295657">
    <property type="component" value="Unassembled WGS sequence"/>
</dbReference>
<accession>A0A4R6VBF7</accession>
<evidence type="ECO:0000313" key="3">
    <source>
        <dbReference type="Proteomes" id="UP000295657"/>
    </source>
</evidence>
<evidence type="ECO:0000256" key="1">
    <source>
        <dbReference type="SAM" id="Coils"/>
    </source>
</evidence>
<dbReference type="OrthoDB" id="2964117at2"/>
<dbReference type="AlphaFoldDB" id="A0A4R6VBF7"/>
<reference evidence="2 3" key="1">
    <citation type="submission" date="2019-03" db="EMBL/GenBank/DDBJ databases">
        <title>Genomic Encyclopedia of Type Strains, Phase IV (KMG-IV): sequencing the most valuable type-strain genomes for metagenomic binning, comparative biology and taxonomic classification.</title>
        <authorList>
            <person name="Goeker M."/>
        </authorList>
    </citation>
    <scope>NUCLEOTIDE SEQUENCE [LARGE SCALE GENOMIC DNA]</scope>
    <source>
        <strain evidence="2 3">DSM 28403</strain>
    </source>
</reference>
<sequence length="216" mass="25727">MKDGYLEFFEKFNIENEKFLEFASLSIILIPEDKARESWKSLKEKINKENEDVYVRSYGRNGSGNDLYNKLYKELFSCNVIIDKSNNIYPTRLLENLTGYTKKGKSVNLRNYQVSHIFGNTKNPYLFCSPWNVVFIPKILDPFTGHESKGELTYELTKLYKNRMWDTYGELIEDYNNLMSELEERIDEFIEQDNKKNKNFHNSIRSEFSKIIRDKK</sequence>
<proteinExistence type="predicted"/>